<dbReference type="Proteomes" id="UP001486565">
    <property type="component" value="Chromosome"/>
</dbReference>
<gene>
    <name evidence="2" type="ORF">QBE51_05925</name>
</gene>
<dbReference type="PROSITE" id="PS51782">
    <property type="entry name" value="LYSM"/>
    <property type="match status" value="3"/>
</dbReference>
<feature type="domain" description="LysM" evidence="1">
    <location>
        <begin position="230"/>
        <end position="273"/>
    </location>
</feature>
<evidence type="ECO:0000313" key="3">
    <source>
        <dbReference type="Proteomes" id="UP001486565"/>
    </source>
</evidence>
<feature type="domain" description="LysM" evidence="1">
    <location>
        <begin position="351"/>
        <end position="395"/>
    </location>
</feature>
<name>A0ABZ2Y9A0_9FIRM</name>
<keyword evidence="3" id="KW-1185">Reference proteome</keyword>
<organism evidence="2 3">
    <name type="scientific">Defluviitalea saccharophila</name>
    <dbReference type="NCBI Taxonomy" id="879970"/>
    <lineage>
        <taxon>Bacteria</taxon>
        <taxon>Bacillati</taxon>
        <taxon>Bacillota</taxon>
        <taxon>Clostridia</taxon>
        <taxon>Lachnospirales</taxon>
        <taxon>Defluviitaleaceae</taxon>
        <taxon>Defluviitalea</taxon>
    </lineage>
</organism>
<dbReference type="InterPro" id="IPR012854">
    <property type="entry name" value="Cu_amine_oxidase-like_N"/>
</dbReference>
<evidence type="ECO:0000259" key="1">
    <source>
        <dbReference type="PROSITE" id="PS51782"/>
    </source>
</evidence>
<dbReference type="Gene3D" id="3.30.457.10">
    <property type="entry name" value="Copper amine oxidase-like, N-terminal domain"/>
    <property type="match status" value="1"/>
</dbReference>
<dbReference type="Pfam" id="PF07833">
    <property type="entry name" value="Cu_amine_oxidN1"/>
    <property type="match status" value="1"/>
</dbReference>
<evidence type="ECO:0000313" key="2">
    <source>
        <dbReference type="EMBL" id="WZL71059.1"/>
    </source>
</evidence>
<dbReference type="Pfam" id="PF01476">
    <property type="entry name" value="LysM"/>
    <property type="match status" value="3"/>
</dbReference>
<accession>A0ABZ2Y9A0</accession>
<dbReference type="InterPro" id="IPR036582">
    <property type="entry name" value="Mao_N_sf"/>
</dbReference>
<dbReference type="SUPFAM" id="SSF54106">
    <property type="entry name" value="LysM domain"/>
    <property type="match status" value="3"/>
</dbReference>
<dbReference type="CDD" id="cd00118">
    <property type="entry name" value="LysM"/>
    <property type="match status" value="3"/>
</dbReference>
<dbReference type="Gene3D" id="3.10.350.10">
    <property type="entry name" value="LysM domain"/>
    <property type="match status" value="3"/>
</dbReference>
<dbReference type="InterPro" id="IPR036779">
    <property type="entry name" value="LysM_dom_sf"/>
</dbReference>
<dbReference type="PANTHER" id="PTHR33734">
    <property type="entry name" value="LYSM DOMAIN-CONTAINING GPI-ANCHORED PROTEIN 2"/>
    <property type="match status" value="1"/>
</dbReference>
<proteinExistence type="predicted"/>
<reference evidence="2 3" key="1">
    <citation type="submission" date="2023-03" db="EMBL/GenBank/DDBJ databases">
        <title>Novel Species.</title>
        <authorList>
            <person name="Ma S."/>
        </authorList>
    </citation>
    <scope>NUCLEOTIDE SEQUENCE [LARGE SCALE GENOMIC DNA]</scope>
    <source>
        <strain evidence="2 3">LIND6LT2</strain>
    </source>
</reference>
<sequence>MSVFIRHKLVEDQEGYILTLYLNPNLTEFSKEIGIAEDSGVVKDTGIVKDTGNVGILDKSIRSYISSHFPDIKVNAVKIMIGSILLTTLPFSGMVQDVSAATAPQTQAVQEAEQSIKIIIDGKQINFSQSPMIIDGKIYISIRGVTEALGGEIWWNGESKTVGINKGDIKIAFVVGDNKARVNGEQVSMEPSFITNGVTMVPLRFVAESLGMTVDWNQAEKTATLFSQPVTHQVKAGDTLFKLSQQYGISIDKLKSINNLSSDTIFVGQILKVKETVAPKPKEEASTETYTVKAGDSLWSIATKFGISVDALKKANQLTSDTIYAGQVLKLKADTTVQTPTDPQGNSVSYITYTIKSGDNMWELGNRYGIPMAELLQVNKMTVDSPLSIGQKILIPVYNIAVKERVSDKHGEYLDWWTEAQYVFPIGKVATVTDFQTGRRFQIKRTTGANHADSEPLTAKDAATIKEIWGGEYSWKERAVIVEVDGRKIAASMASMPHDVSYIKDNNFNGHFDLHFKNSTRHKDGLVSQAHQEQIKIAAGIIK</sequence>
<dbReference type="RefSeq" id="WP_341878023.1">
    <property type="nucleotide sequence ID" value="NZ_CP121687.1"/>
</dbReference>
<dbReference type="SMART" id="SM00257">
    <property type="entry name" value="LysM"/>
    <property type="match status" value="3"/>
</dbReference>
<dbReference type="SUPFAM" id="SSF55383">
    <property type="entry name" value="Copper amine oxidase, domain N"/>
    <property type="match status" value="1"/>
</dbReference>
<dbReference type="InterPro" id="IPR018392">
    <property type="entry name" value="LysM"/>
</dbReference>
<dbReference type="PANTHER" id="PTHR33734:SF22">
    <property type="entry name" value="MEMBRANE-BOUND LYTIC MUREIN TRANSGLYCOSYLASE D"/>
    <property type="match status" value="1"/>
</dbReference>
<feature type="domain" description="LysM" evidence="1">
    <location>
        <begin position="288"/>
        <end position="331"/>
    </location>
</feature>
<protein>
    <submittedName>
        <fullName evidence="2">LysM peptidoglycan-binding domain-containing protein</fullName>
    </submittedName>
</protein>
<dbReference type="EMBL" id="CP121687">
    <property type="protein sequence ID" value="WZL71059.1"/>
    <property type="molecule type" value="Genomic_DNA"/>
</dbReference>